<accession>A0AAW1RY36</accession>
<evidence type="ECO:0000313" key="2">
    <source>
        <dbReference type="Proteomes" id="UP001445335"/>
    </source>
</evidence>
<reference evidence="1 2" key="1">
    <citation type="journal article" date="2024" name="Nat. Commun.">
        <title>Phylogenomics reveals the evolutionary origins of lichenization in chlorophyte algae.</title>
        <authorList>
            <person name="Puginier C."/>
            <person name="Libourel C."/>
            <person name="Otte J."/>
            <person name="Skaloud P."/>
            <person name="Haon M."/>
            <person name="Grisel S."/>
            <person name="Petersen M."/>
            <person name="Berrin J.G."/>
            <person name="Delaux P.M."/>
            <person name="Dal Grande F."/>
            <person name="Keller J."/>
        </authorList>
    </citation>
    <scope>NUCLEOTIDE SEQUENCE [LARGE SCALE GENOMIC DNA]</scope>
    <source>
        <strain evidence="1 2">SAG 245.80</strain>
    </source>
</reference>
<sequence>MDSNVLDVKGNASLSKGLLLQHCSRRVAALCCATVQAAHCADNPYYGASLLCRRATSLQCVLLLPRRDARMNKVWRASEVVGPRG</sequence>
<organism evidence="1 2">
    <name type="scientific">Elliptochloris bilobata</name>
    <dbReference type="NCBI Taxonomy" id="381761"/>
    <lineage>
        <taxon>Eukaryota</taxon>
        <taxon>Viridiplantae</taxon>
        <taxon>Chlorophyta</taxon>
        <taxon>core chlorophytes</taxon>
        <taxon>Trebouxiophyceae</taxon>
        <taxon>Trebouxiophyceae incertae sedis</taxon>
        <taxon>Elliptochloris clade</taxon>
        <taxon>Elliptochloris</taxon>
    </lineage>
</organism>
<protein>
    <submittedName>
        <fullName evidence="1">Uncharacterized protein</fullName>
    </submittedName>
</protein>
<evidence type="ECO:0000313" key="1">
    <source>
        <dbReference type="EMBL" id="KAK9838303.1"/>
    </source>
</evidence>
<keyword evidence="2" id="KW-1185">Reference proteome</keyword>
<comment type="caution">
    <text evidence="1">The sequence shown here is derived from an EMBL/GenBank/DDBJ whole genome shotgun (WGS) entry which is preliminary data.</text>
</comment>
<dbReference type="Proteomes" id="UP001445335">
    <property type="component" value="Unassembled WGS sequence"/>
</dbReference>
<dbReference type="AlphaFoldDB" id="A0AAW1RY36"/>
<proteinExistence type="predicted"/>
<dbReference type="EMBL" id="JALJOU010000019">
    <property type="protein sequence ID" value="KAK9838303.1"/>
    <property type="molecule type" value="Genomic_DNA"/>
</dbReference>
<gene>
    <name evidence="1" type="ORF">WJX81_003223</name>
</gene>
<name>A0AAW1RY36_9CHLO</name>